<comment type="similarity">
    <text evidence="2 9">Belongs to the mitochondrial carrier (TC 2.A.29) family.</text>
</comment>
<keyword evidence="7 8" id="KW-0472">Membrane</keyword>
<dbReference type="AlphaFoldDB" id="A0A058ZA98"/>
<evidence type="ECO:0000256" key="2">
    <source>
        <dbReference type="ARBA" id="ARBA00006375"/>
    </source>
</evidence>
<reference evidence="11" key="1">
    <citation type="submission" date="2013-04" db="EMBL/GenBank/DDBJ databases">
        <title>The Genome Sequence of Fonticula alba ATCC 38817.</title>
        <authorList>
            <consortium name="The Broad Institute Genomics Platform"/>
            <person name="Russ C."/>
            <person name="Cuomo C."/>
            <person name="Burger G."/>
            <person name="Gray M.W."/>
            <person name="Holland P.W.H."/>
            <person name="King N."/>
            <person name="Lang F.B.F."/>
            <person name="Roger A.J."/>
            <person name="Ruiz-Trillo I."/>
            <person name="Brown M."/>
            <person name="Walker B."/>
            <person name="Young S."/>
            <person name="Zeng Q."/>
            <person name="Gargeya S."/>
            <person name="Fitzgerald M."/>
            <person name="Haas B."/>
            <person name="Abouelleil A."/>
            <person name="Allen A.W."/>
            <person name="Alvarado L."/>
            <person name="Arachchi H.M."/>
            <person name="Berlin A.M."/>
            <person name="Chapman S.B."/>
            <person name="Gainer-Dewar J."/>
            <person name="Goldberg J."/>
            <person name="Griggs A."/>
            <person name="Gujja S."/>
            <person name="Hansen M."/>
            <person name="Howarth C."/>
            <person name="Imamovic A."/>
            <person name="Ireland A."/>
            <person name="Larimer J."/>
            <person name="McCowan C."/>
            <person name="Murphy C."/>
            <person name="Pearson M."/>
            <person name="Poon T.W."/>
            <person name="Priest M."/>
            <person name="Roberts A."/>
            <person name="Saif S."/>
            <person name="Shea T."/>
            <person name="Sisk P."/>
            <person name="Sykes S."/>
            <person name="Wortman J."/>
            <person name="Nusbaum C."/>
            <person name="Birren B."/>
        </authorList>
    </citation>
    <scope>NUCLEOTIDE SEQUENCE [LARGE SCALE GENOMIC DNA]</scope>
    <source>
        <strain evidence="11">ATCC 38817</strain>
    </source>
</reference>
<dbReference type="Proteomes" id="UP000030693">
    <property type="component" value="Unassembled WGS sequence"/>
</dbReference>
<organism evidence="11">
    <name type="scientific">Fonticula alba</name>
    <name type="common">Slime mold</name>
    <dbReference type="NCBI Taxonomy" id="691883"/>
    <lineage>
        <taxon>Eukaryota</taxon>
        <taxon>Rotosphaerida</taxon>
        <taxon>Fonticulaceae</taxon>
        <taxon>Fonticula</taxon>
    </lineage>
</organism>
<dbReference type="GO" id="GO:0055085">
    <property type="term" value="P:transmembrane transport"/>
    <property type="evidence" value="ECO:0007669"/>
    <property type="project" value="InterPro"/>
</dbReference>
<evidence type="ECO:0000256" key="1">
    <source>
        <dbReference type="ARBA" id="ARBA00004141"/>
    </source>
</evidence>
<dbReference type="GO" id="GO:0016020">
    <property type="term" value="C:membrane"/>
    <property type="evidence" value="ECO:0007669"/>
    <property type="project" value="UniProtKB-SubCell"/>
</dbReference>
<dbReference type="OMA" id="IGPRTMW"/>
<dbReference type="PANTHER" id="PTHR45667">
    <property type="entry name" value="S-ADENOSYLMETHIONINE MITOCHONDRIAL CARRIER PROTEIN"/>
    <property type="match status" value="1"/>
</dbReference>
<keyword evidence="4 8" id="KW-0812">Transmembrane</keyword>
<feature type="repeat" description="Solcar" evidence="8">
    <location>
        <begin position="19"/>
        <end position="92"/>
    </location>
</feature>
<comment type="subcellular location">
    <subcellularLocation>
        <location evidence="1">Membrane</location>
        <topology evidence="1">Multi-pass membrane protein</topology>
    </subcellularLocation>
</comment>
<accession>A0A058ZA98</accession>
<dbReference type="PRINTS" id="PR00926">
    <property type="entry name" value="MITOCARRIER"/>
</dbReference>
<dbReference type="EMBL" id="KB932203">
    <property type="protein sequence ID" value="KCV70883.1"/>
    <property type="molecule type" value="Genomic_DNA"/>
</dbReference>
<evidence type="ECO:0000313" key="12">
    <source>
        <dbReference type="Proteomes" id="UP000030693"/>
    </source>
</evidence>
<evidence type="ECO:0000256" key="5">
    <source>
        <dbReference type="ARBA" id="ARBA00022737"/>
    </source>
</evidence>
<evidence type="ECO:0000256" key="7">
    <source>
        <dbReference type="ARBA" id="ARBA00023136"/>
    </source>
</evidence>
<evidence type="ECO:0000256" key="3">
    <source>
        <dbReference type="ARBA" id="ARBA00022448"/>
    </source>
</evidence>
<gene>
    <name evidence="11" type="ORF">H696_01830</name>
</gene>
<dbReference type="STRING" id="691883.A0A058ZA98"/>
<proteinExistence type="inferred from homology"/>
<evidence type="ECO:0000256" key="8">
    <source>
        <dbReference type="PROSITE-ProRule" id="PRU00282"/>
    </source>
</evidence>
<dbReference type="OrthoDB" id="276989at2759"/>
<evidence type="ECO:0000256" key="4">
    <source>
        <dbReference type="ARBA" id="ARBA00022692"/>
    </source>
</evidence>
<dbReference type="Gene3D" id="1.50.40.10">
    <property type="entry name" value="Mitochondrial carrier domain"/>
    <property type="match status" value="1"/>
</dbReference>
<dbReference type="InterPro" id="IPR002067">
    <property type="entry name" value="MCP"/>
</dbReference>
<keyword evidence="12" id="KW-1185">Reference proteome</keyword>
<feature type="transmembrane region" description="Helical" evidence="10">
    <location>
        <begin position="63"/>
        <end position="86"/>
    </location>
</feature>
<keyword evidence="5" id="KW-0677">Repeat</keyword>
<feature type="repeat" description="Solcar" evidence="8">
    <location>
        <begin position="112"/>
        <end position="195"/>
    </location>
</feature>
<keyword evidence="6 10" id="KW-1133">Transmembrane helix</keyword>
<dbReference type="InterPro" id="IPR023395">
    <property type="entry name" value="MCP_dom_sf"/>
</dbReference>
<dbReference type="InterPro" id="IPR018108">
    <property type="entry name" value="MCP_transmembrane"/>
</dbReference>
<name>A0A058ZA98_FONAL</name>
<dbReference type="PROSITE" id="PS50920">
    <property type="entry name" value="SOLCAR"/>
    <property type="match status" value="3"/>
</dbReference>
<evidence type="ECO:0000256" key="6">
    <source>
        <dbReference type="ARBA" id="ARBA00022989"/>
    </source>
</evidence>
<dbReference type="RefSeq" id="XP_009494006.1">
    <property type="nucleotide sequence ID" value="XM_009495731.1"/>
</dbReference>
<dbReference type="Pfam" id="PF00153">
    <property type="entry name" value="Mito_carr"/>
    <property type="match status" value="4"/>
</dbReference>
<feature type="repeat" description="Solcar" evidence="8">
    <location>
        <begin position="219"/>
        <end position="310"/>
    </location>
</feature>
<dbReference type="GeneID" id="20526555"/>
<protein>
    <recommendedName>
        <fullName evidence="13">S-adenosylmethionine mitochondrial carrier protein</fullName>
    </recommendedName>
</protein>
<sequence>MPSSGRDAAPGVLSGGTLSPLAISLISGGVAGTCVDIALFPLDTLKTRLQHPLGFQASGGFRGVYAGLGSAVLGSAPSGALFFMTYDLLRRRLAQVPGFQLEAGAAGGPARPNVLGHLVAASLGEVAACLVRVPTDNLKQNIQAAHFASMRDGLAQLARGEGLRRGLFRGYASTIARDVPFTCVQFPLYDWLKRRAAGWRAAGLAGGDLRPEEILTGPEMALCGALAGATAAGVSTPLDVAKSRIILHDRGRGTGRAGPARPPPGALRMLWQIYHQEGGRVLFRGVVPRVLWIGVGGSIFLGIYEQGNAPP</sequence>
<evidence type="ECO:0000313" key="11">
    <source>
        <dbReference type="EMBL" id="KCV70883.1"/>
    </source>
</evidence>
<evidence type="ECO:0008006" key="13">
    <source>
        <dbReference type="Google" id="ProtNLM"/>
    </source>
</evidence>
<feature type="transmembrane region" description="Helical" evidence="10">
    <location>
        <begin position="20"/>
        <end position="42"/>
    </location>
</feature>
<evidence type="ECO:0000256" key="9">
    <source>
        <dbReference type="RuleBase" id="RU000488"/>
    </source>
</evidence>
<dbReference type="eggNOG" id="KOG0768">
    <property type="taxonomic scope" value="Eukaryota"/>
</dbReference>
<keyword evidence="3 9" id="KW-0813">Transport</keyword>
<dbReference type="SUPFAM" id="SSF103506">
    <property type="entry name" value="Mitochondrial carrier"/>
    <property type="match status" value="1"/>
</dbReference>
<evidence type="ECO:0000256" key="10">
    <source>
        <dbReference type="SAM" id="Phobius"/>
    </source>
</evidence>